<dbReference type="EMBL" id="SLWY01000006">
    <property type="protein sequence ID" value="TCO82064.1"/>
    <property type="molecule type" value="Genomic_DNA"/>
</dbReference>
<accession>A0A4R2LGG4</accession>
<dbReference type="AlphaFoldDB" id="A0A4R2LGG4"/>
<dbReference type="PANTHER" id="PTHR34595:SF2">
    <property type="entry name" value="BLR2978 PROTEIN"/>
    <property type="match status" value="1"/>
</dbReference>
<feature type="domain" description="Circularly permuted ATP-grasp type 2" evidence="2">
    <location>
        <begin position="91"/>
        <end position="464"/>
    </location>
</feature>
<evidence type="ECO:0000259" key="1">
    <source>
        <dbReference type="Pfam" id="PF04168"/>
    </source>
</evidence>
<dbReference type="Gene3D" id="3.40.50.11290">
    <property type="match status" value="1"/>
</dbReference>
<organism evidence="3 4">
    <name type="scientific">Plasticicumulans lactativorans</name>
    <dbReference type="NCBI Taxonomy" id="1133106"/>
    <lineage>
        <taxon>Bacteria</taxon>
        <taxon>Pseudomonadati</taxon>
        <taxon>Pseudomonadota</taxon>
        <taxon>Gammaproteobacteria</taxon>
        <taxon>Candidatus Competibacteraceae</taxon>
        <taxon>Plasticicumulans</taxon>
    </lineage>
</organism>
<proteinExistence type="predicted"/>
<dbReference type="Pfam" id="PF14403">
    <property type="entry name" value="CP_ATPgrasp_2"/>
    <property type="match status" value="1"/>
</dbReference>
<name>A0A4R2LGG4_9GAMM</name>
<dbReference type="InterPro" id="IPR025841">
    <property type="entry name" value="CP_ATPgrasp_2"/>
</dbReference>
<reference evidence="3 4" key="1">
    <citation type="submission" date="2019-03" db="EMBL/GenBank/DDBJ databases">
        <title>Genomic Encyclopedia of Type Strains, Phase IV (KMG-IV): sequencing the most valuable type-strain genomes for metagenomic binning, comparative biology and taxonomic classification.</title>
        <authorList>
            <person name="Goeker M."/>
        </authorList>
    </citation>
    <scope>NUCLEOTIDE SEQUENCE [LARGE SCALE GENOMIC DNA]</scope>
    <source>
        <strain evidence="3 4">DSM 25287</strain>
    </source>
</reference>
<dbReference type="RefSeq" id="WP_132540374.1">
    <property type="nucleotide sequence ID" value="NZ_SLWY01000006.1"/>
</dbReference>
<dbReference type="PANTHER" id="PTHR34595">
    <property type="entry name" value="BLR5612 PROTEIN"/>
    <property type="match status" value="1"/>
</dbReference>
<feature type="domain" description="DUF403" evidence="1">
    <location>
        <begin position="510"/>
        <end position="827"/>
    </location>
</feature>
<dbReference type="SUPFAM" id="SSF56059">
    <property type="entry name" value="Glutathione synthetase ATP-binding domain-like"/>
    <property type="match status" value="1"/>
</dbReference>
<sequence>MSEAQAKAFPVGELLADYPLPTDGYDELLTPGGELRPAWSELLPALAAMGAEELTQRYDEAQRLLRENGVTFNAHEDSHGSQRAWTVDPIPLPIDGDEWAEIEAGLIQRSRLFERLLADLYGPRTVLRRGILPPELVHAHAGFLHAAWQSLPAGRRWLVFHGVTLARGADGRWLALADHAQAPSGAGYALENRITLARSMPTLYRDAPLRRLASFLETERVTLAKLPARPPDKPNVVLLTPGPGSQAYFEHAYLANYLSLSLVQGGDLVVRDGRVWLKTLGGLKAVDVILRRVTDAWCDPLELRGDSVLGVPGLLAAVRNGGVALANALGVAAVENPGLMPFLPALCRDLLGEELLLPSVASWWCGHALEREYVLANLGGLLVHQLGLEPRLIDGSRLGEEGRAALAARILARPTLYVAQQRIRPATAPVWDHGRLVAQPITLRAFTVAEDDGYRAMPGALAWVSQDGRNTGRGGIAKDVWVLAPAPQPHVSLLRQAHGPVVVTRDGDDLPSRVADNLFWLGRYGERYDARARLLREALTRLLEQGPEAEDNGCLPDLLVALDLELGEVEGGPRGRFLALRRVFLAEFDERDTDGLRDIFDGMLRNGRAVRDHLGDDSWRVLNRLRQSLAELPSPPSTMAGRKALEEHLTLLAAFFGLCNETMPHHYGWRFLDIGRFVERVLNTVALLELAFVKAHRPGVALWEVVLATTDNLTAYRRRYRSALHPAAILDLLLLDEDNPRSVGYQLRRLARQIQRLPKPPGSRYRSAEERLILQAQTTLALANIEALADSARDACEGRASEELAHLLAELHAPLFELSEAVMHGHFSHAETPRQLIEML</sequence>
<evidence type="ECO:0000313" key="4">
    <source>
        <dbReference type="Proteomes" id="UP000295765"/>
    </source>
</evidence>
<dbReference type="Proteomes" id="UP000295765">
    <property type="component" value="Unassembled WGS sequence"/>
</dbReference>
<evidence type="ECO:0000259" key="2">
    <source>
        <dbReference type="Pfam" id="PF14403"/>
    </source>
</evidence>
<dbReference type="OrthoDB" id="9804079at2"/>
<dbReference type="InterPro" id="IPR051680">
    <property type="entry name" value="ATP-dep_Glu-Cys_Ligase-2"/>
</dbReference>
<dbReference type="Gene3D" id="3.30.1490.270">
    <property type="match status" value="1"/>
</dbReference>
<protein>
    <submittedName>
        <fullName evidence="3">Putative circularly permuted ATP-grasp superfamily protein</fullName>
    </submittedName>
</protein>
<gene>
    <name evidence="3" type="ORF">EV699_106159</name>
</gene>
<comment type="caution">
    <text evidence="3">The sequence shown here is derived from an EMBL/GenBank/DDBJ whole genome shotgun (WGS) entry which is preliminary data.</text>
</comment>
<keyword evidence="4" id="KW-1185">Reference proteome</keyword>
<dbReference type="InterPro" id="IPR007296">
    <property type="entry name" value="DUF403"/>
</dbReference>
<dbReference type="Pfam" id="PF04168">
    <property type="entry name" value="Alpha-E"/>
    <property type="match status" value="1"/>
</dbReference>
<evidence type="ECO:0000313" key="3">
    <source>
        <dbReference type="EMBL" id="TCO82064.1"/>
    </source>
</evidence>